<evidence type="ECO:0000313" key="2">
    <source>
        <dbReference type="Proteomes" id="UP000183629"/>
    </source>
</evidence>
<sequence>MKILLVVISIIGVLFAVLTVGILKGNHKVRYANGYDNEIENDYQTMIELFSHAEERK</sequence>
<reference evidence="2" key="1">
    <citation type="submission" date="2016-10" db="EMBL/GenBank/DDBJ databases">
        <authorList>
            <person name="Varghese N."/>
            <person name="Submissions S."/>
        </authorList>
    </citation>
    <scope>NUCLEOTIDE SEQUENCE [LARGE SCALE GENOMIC DNA]</scope>
    <source>
        <strain evidence="2">LMG 15572</strain>
    </source>
</reference>
<keyword evidence="2" id="KW-1185">Reference proteome</keyword>
<dbReference type="Proteomes" id="UP000183629">
    <property type="component" value="Unassembled WGS sequence"/>
</dbReference>
<evidence type="ECO:0000313" key="1">
    <source>
        <dbReference type="EMBL" id="SFU33033.1"/>
    </source>
</evidence>
<name>A0A1I7F9Y5_9STRE</name>
<dbReference type="EMBL" id="FPBN01000001">
    <property type="protein sequence ID" value="SFU33033.1"/>
    <property type="molecule type" value="Genomic_DNA"/>
</dbReference>
<protein>
    <submittedName>
        <fullName evidence="1">Uncharacterized protein</fullName>
    </submittedName>
</protein>
<organism evidence="1 2">
    <name type="scientific">Streptococcus gallolyticus</name>
    <dbReference type="NCBI Taxonomy" id="315405"/>
    <lineage>
        <taxon>Bacteria</taxon>
        <taxon>Bacillati</taxon>
        <taxon>Bacillota</taxon>
        <taxon>Bacilli</taxon>
        <taxon>Lactobacillales</taxon>
        <taxon>Streptococcaceae</taxon>
        <taxon>Streptococcus</taxon>
    </lineage>
</organism>
<proteinExistence type="predicted"/>
<dbReference type="RefSeq" id="WP_177178919.1">
    <property type="nucleotide sequence ID" value="NZ_FOLZ01000001.1"/>
</dbReference>
<dbReference type="AlphaFoldDB" id="A0A1I7F9Y5"/>
<accession>A0A1I7F9Y5</accession>
<gene>
    <name evidence="1" type="ORF">SAMN05660328_101277</name>
</gene>